<sequence length="273" mass="31038">METVKPKTTSETQTTAEDLAKFNGNGTVDITPDVWRTPNKQYKSKYIKGYQHKATGVTETGIPWKDDETLTERGLEFHETKLEQTLKNSHFEYQLKDADRPAFSYIWLQNTSAKVPNWEGKAGWTPTAAWGPAYSHITLVRERAPDSENPGPNYLLDWRHPKTEGLAKGVFGSTHLTLRAHKNDKYNSWGGHVNLPANSTAMAAHPLLVSRPGDKEVQKLWSDFTNQVSLHLKDEFTGYAKEDWAEFLDQLKADVKALLQEYGKFLQDMEKTI</sequence>
<gene>
    <name evidence="2" type="ORF">Aspvir_009890</name>
</gene>
<organism evidence="2 3">
    <name type="scientific">Aspergillus viridinutans</name>
    <dbReference type="NCBI Taxonomy" id="75553"/>
    <lineage>
        <taxon>Eukaryota</taxon>
        <taxon>Fungi</taxon>
        <taxon>Dikarya</taxon>
        <taxon>Ascomycota</taxon>
        <taxon>Pezizomycotina</taxon>
        <taxon>Eurotiomycetes</taxon>
        <taxon>Eurotiomycetidae</taxon>
        <taxon>Eurotiales</taxon>
        <taxon>Aspergillaceae</taxon>
        <taxon>Aspergillus</taxon>
        <taxon>Aspergillus subgen. Fumigati</taxon>
    </lineage>
</organism>
<keyword evidence="1" id="KW-0175">Coiled coil</keyword>
<evidence type="ECO:0000313" key="2">
    <source>
        <dbReference type="EMBL" id="GIK05777.1"/>
    </source>
</evidence>
<dbReference type="GeneID" id="66937872"/>
<feature type="coiled-coil region" evidence="1">
    <location>
        <begin position="241"/>
        <end position="268"/>
    </location>
</feature>
<evidence type="ECO:0000313" key="3">
    <source>
        <dbReference type="Proteomes" id="UP000710440"/>
    </source>
</evidence>
<proteinExistence type="predicted"/>
<dbReference type="EMBL" id="BOPL01000009">
    <property type="protein sequence ID" value="GIK05777.1"/>
    <property type="molecule type" value="Genomic_DNA"/>
</dbReference>
<dbReference type="Proteomes" id="UP000710440">
    <property type="component" value="Unassembled WGS sequence"/>
</dbReference>
<name>A0A9P3C4M4_ASPVI</name>
<comment type="caution">
    <text evidence="2">The sequence shown here is derived from an EMBL/GenBank/DDBJ whole genome shotgun (WGS) entry which is preliminary data.</text>
</comment>
<keyword evidence="3" id="KW-1185">Reference proteome</keyword>
<accession>A0A9P3C4M4</accession>
<evidence type="ECO:0000256" key="1">
    <source>
        <dbReference type="SAM" id="Coils"/>
    </source>
</evidence>
<dbReference type="RefSeq" id="XP_043128963.1">
    <property type="nucleotide sequence ID" value="XM_043273028.1"/>
</dbReference>
<protein>
    <submittedName>
        <fullName evidence="2">Uncharacterized protein</fullName>
    </submittedName>
</protein>
<reference evidence="2 3" key="1">
    <citation type="submission" date="2021-02" db="EMBL/GenBank/DDBJ databases">
        <title>Pan-genome distribution and transcriptional activeness of fungal secondary metabolism genes in Aspergillus section Fumigati.</title>
        <authorList>
            <person name="Takahashi H."/>
            <person name="Umemura M."/>
            <person name="Ninomiya A."/>
            <person name="Kusuya Y."/>
            <person name="Urayama S."/>
            <person name="Shimizu M."/>
            <person name="Watanabe A."/>
            <person name="Kamei K."/>
            <person name="Yaguchi T."/>
            <person name="Hagiwara D."/>
        </authorList>
    </citation>
    <scope>NUCLEOTIDE SEQUENCE [LARGE SCALE GENOMIC DNA]</scope>
    <source>
        <strain evidence="2 3">IFM 47045</strain>
    </source>
</reference>
<dbReference type="AlphaFoldDB" id="A0A9P3C4M4"/>